<reference evidence="1 2" key="1">
    <citation type="journal article" date="2014" name="PLoS Genet.">
        <title>Phylogenetically driven sequencing of extremely halophilic archaea reveals strategies for static and dynamic osmo-response.</title>
        <authorList>
            <person name="Becker E.A."/>
            <person name="Seitzer P.M."/>
            <person name="Tritt A."/>
            <person name="Larsen D."/>
            <person name="Krusor M."/>
            <person name="Yao A.I."/>
            <person name="Wu D."/>
            <person name="Madern D."/>
            <person name="Eisen J.A."/>
            <person name="Darling A.E."/>
            <person name="Facciotti M.T."/>
        </authorList>
    </citation>
    <scope>NUCLEOTIDE SEQUENCE [LARGE SCALE GENOMIC DNA]</scope>
    <source>
        <strain evidence="1 2">JCM 10478</strain>
    </source>
</reference>
<name>L9XPD4_9EURY</name>
<organism evidence="1 2">
    <name type="scientific">Natrinema versiforme JCM 10478</name>
    <dbReference type="NCBI Taxonomy" id="1227496"/>
    <lineage>
        <taxon>Archaea</taxon>
        <taxon>Methanobacteriati</taxon>
        <taxon>Methanobacteriota</taxon>
        <taxon>Stenosarchaea group</taxon>
        <taxon>Halobacteria</taxon>
        <taxon>Halobacteriales</taxon>
        <taxon>Natrialbaceae</taxon>
        <taxon>Natrinema</taxon>
    </lineage>
</organism>
<dbReference type="EMBL" id="AOID01000062">
    <property type="protein sequence ID" value="ELY63296.1"/>
    <property type="molecule type" value="Genomic_DNA"/>
</dbReference>
<accession>L9XPD4</accession>
<keyword evidence="2" id="KW-1185">Reference proteome</keyword>
<evidence type="ECO:0000313" key="2">
    <source>
        <dbReference type="Proteomes" id="UP000011632"/>
    </source>
</evidence>
<dbReference type="Proteomes" id="UP000011632">
    <property type="component" value="Unassembled WGS sequence"/>
</dbReference>
<sequence length="80" mass="8929">MNWVPLVGVSSCIGLEEGYTERNPLEPRRIRDDRSVIALARSAVADSIGASSFEIVERPKRRWRHPQSGRTHCIVGASID</sequence>
<proteinExistence type="predicted"/>
<protein>
    <submittedName>
        <fullName evidence="1">Uncharacterized protein</fullName>
    </submittedName>
</protein>
<comment type="caution">
    <text evidence="1">The sequence shown here is derived from an EMBL/GenBank/DDBJ whole genome shotgun (WGS) entry which is preliminary data.</text>
</comment>
<dbReference type="AlphaFoldDB" id="L9XPD4"/>
<evidence type="ECO:0000313" key="1">
    <source>
        <dbReference type="EMBL" id="ELY63296.1"/>
    </source>
</evidence>
<dbReference type="PATRIC" id="fig|1227496.3.peg.3920"/>
<gene>
    <name evidence="1" type="ORF">C489_19561</name>
</gene>